<gene>
    <name evidence="1" type="ORF">CCR94_01945</name>
</gene>
<keyword evidence="2" id="KW-1185">Reference proteome</keyword>
<dbReference type="Proteomes" id="UP000239089">
    <property type="component" value="Unassembled WGS sequence"/>
</dbReference>
<proteinExistence type="predicted"/>
<name>A0A2S6NFL5_9HYPH</name>
<sequence length="78" mass="8596">MKLTKEKSFREVWSLETYIGDHGAVICLLTCKKRNSDGVFVPMKHRGGFNGVAFNERHVGGLIDLLAEYAKQNGGANA</sequence>
<accession>A0A2S6NFL5</accession>
<comment type="caution">
    <text evidence="1">The sequence shown here is derived from an EMBL/GenBank/DDBJ whole genome shotgun (WGS) entry which is preliminary data.</text>
</comment>
<evidence type="ECO:0000313" key="2">
    <source>
        <dbReference type="Proteomes" id="UP000239089"/>
    </source>
</evidence>
<evidence type="ECO:0000313" key="1">
    <source>
        <dbReference type="EMBL" id="PPQ33384.1"/>
    </source>
</evidence>
<dbReference type="RefSeq" id="WP_146089805.1">
    <property type="nucleotide sequence ID" value="NZ_JACIGC010000012.1"/>
</dbReference>
<reference evidence="1 2" key="1">
    <citation type="journal article" date="2018" name="Arch. Microbiol.">
        <title>New insights into the metabolic potential of the phototrophic purple bacterium Rhodopila globiformis DSM 161(T) from its draft genome sequence and evidence for a vanadium-dependent nitrogenase.</title>
        <authorList>
            <person name="Imhoff J.F."/>
            <person name="Rahn T."/>
            <person name="Kunzel S."/>
            <person name="Neulinger S.C."/>
        </authorList>
    </citation>
    <scope>NUCLEOTIDE SEQUENCE [LARGE SCALE GENOMIC DNA]</scope>
    <source>
        <strain evidence="1 2">DSM 16996</strain>
    </source>
</reference>
<dbReference type="AlphaFoldDB" id="A0A2S6NFL5"/>
<organism evidence="1 2">
    <name type="scientific">Rhodoblastus sphagnicola</name>
    <dbReference type="NCBI Taxonomy" id="333368"/>
    <lineage>
        <taxon>Bacteria</taxon>
        <taxon>Pseudomonadati</taxon>
        <taxon>Pseudomonadota</taxon>
        <taxon>Alphaproteobacteria</taxon>
        <taxon>Hyphomicrobiales</taxon>
        <taxon>Rhodoblastaceae</taxon>
        <taxon>Rhodoblastus</taxon>
    </lineage>
</organism>
<dbReference type="EMBL" id="NHSJ01000022">
    <property type="protein sequence ID" value="PPQ33384.1"/>
    <property type="molecule type" value="Genomic_DNA"/>
</dbReference>
<protein>
    <submittedName>
        <fullName evidence="1">Uncharacterized protein</fullName>
    </submittedName>
</protein>